<proteinExistence type="predicted"/>
<reference evidence="1" key="1">
    <citation type="submission" date="2018-02" db="EMBL/GenBank/DDBJ databases">
        <title>Rhizophora mucronata_Transcriptome.</title>
        <authorList>
            <person name="Meera S.P."/>
            <person name="Sreeshan A."/>
            <person name="Augustine A."/>
        </authorList>
    </citation>
    <scope>NUCLEOTIDE SEQUENCE</scope>
    <source>
        <tissue evidence="1">Leaf</tissue>
    </source>
</reference>
<accession>A0A2P2KP62</accession>
<protein>
    <submittedName>
        <fullName evidence="1">Uncharacterized protein</fullName>
    </submittedName>
</protein>
<sequence>MKTRTAALKALKKSLVISTLKCVSKGQQRTLLQSCKEQRRLVSHRRAPANQLHRLNLMILRHPNTAPCISPFVL</sequence>
<dbReference type="AlphaFoldDB" id="A0A2P2KP62"/>
<name>A0A2P2KP62_RHIMU</name>
<organism evidence="1">
    <name type="scientific">Rhizophora mucronata</name>
    <name type="common">Asiatic mangrove</name>
    <dbReference type="NCBI Taxonomy" id="61149"/>
    <lineage>
        <taxon>Eukaryota</taxon>
        <taxon>Viridiplantae</taxon>
        <taxon>Streptophyta</taxon>
        <taxon>Embryophyta</taxon>
        <taxon>Tracheophyta</taxon>
        <taxon>Spermatophyta</taxon>
        <taxon>Magnoliopsida</taxon>
        <taxon>eudicotyledons</taxon>
        <taxon>Gunneridae</taxon>
        <taxon>Pentapetalae</taxon>
        <taxon>rosids</taxon>
        <taxon>fabids</taxon>
        <taxon>Malpighiales</taxon>
        <taxon>Rhizophoraceae</taxon>
        <taxon>Rhizophora</taxon>
    </lineage>
</organism>
<dbReference type="EMBL" id="GGEC01027008">
    <property type="protein sequence ID" value="MBX07492.1"/>
    <property type="molecule type" value="Transcribed_RNA"/>
</dbReference>
<evidence type="ECO:0000313" key="1">
    <source>
        <dbReference type="EMBL" id="MBX07492.1"/>
    </source>
</evidence>